<evidence type="ECO:0000313" key="3">
    <source>
        <dbReference type="Proteomes" id="UP000228949"/>
    </source>
</evidence>
<dbReference type="EMBL" id="PEVJ01000039">
    <property type="protein sequence ID" value="PIU98396.1"/>
    <property type="molecule type" value="Genomic_DNA"/>
</dbReference>
<organism evidence="2 3">
    <name type="scientific">Candidatus Wolfebacteria bacterium CG03_land_8_20_14_0_80_40_12</name>
    <dbReference type="NCBI Taxonomy" id="1975069"/>
    <lineage>
        <taxon>Bacteria</taxon>
        <taxon>Candidatus Wolfeibacteriota</taxon>
    </lineage>
</organism>
<dbReference type="Gene3D" id="3.30.700.10">
    <property type="entry name" value="Glycoprotein, Type 4 Pilin"/>
    <property type="match status" value="1"/>
</dbReference>
<feature type="transmembrane region" description="Helical" evidence="1">
    <location>
        <begin position="16"/>
        <end position="38"/>
    </location>
</feature>
<keyword evidence="1" id="KW-0812">Transmembrane</keyword>
<dbReference type="InterPro" id="IPR045584">
    <property type="entry name" value="Pilin-like"/>
</dbReference>
<name>A0A2M7B5K0_9BACT</name>
<dbReference type="NCBIfam" id="TIGR02532">
    <property type="entry name" value="IV_pilin_GFxxxE"/>
    <property type="match status" value="1"/>
</dbReference>
<evidence type="ECO:0000256" key="1">
    <source>
        <dbReference type="SAM" id="Phobius"/>
    </source>
</evidence>
<protein>
    <recommendedName>
        <fullName evidence="4">General secretion pathway GspH domain-containing protein</fullName>
    </recommendedName>
</protein>
<dbReference type="AlphaFoldDB" id="A0A2M7B5K0"/>
<reference evidence="3" key="1">
    <citation type="submission" date="2017-09" db="EMBL/GenBank/DDBJ databases">
        <title>Depth-based differentiation of microbial function through sediment-hosted aquifers and enrichment of novel symbionts in the deep terrestrial subsurface.</title>
        <authorList>
            <person name="Probst A.J."/>
            <person name="Ladd B."/>
            <person name="Jarett J.K."/>
            <person name="Geller-Mcgrath D.E."/>
            <person name="Sieber C.M.K."/>
            <person name="Emerson J.B."/>
            <person name="Anantharaman K."/>
            <person name="Thomas B.C."/>
            <person name="Malmstrom R."/>
            <person name="Stieglmeier M."/>
            <person name="Klingl A."/>
            <person name="Woyke T."/>
            <person name="Ryan C.M."/>
            <person name="Banfield J.F."/>
        </authorList>
    </citation>
    <scope>NUCLEOTIDE SEQUENCE [LARGE SCALE GENOMIC DNA]</scope>
</reference>
<proteinExistence type="predicted"/>
<accession>A0A2M7B5K0</accession>
<dbReference type="InterPro" id="IPR012902">
    <property type="entry name" value="N_methyl_site"/>
</dbReference>
<dbReference type="PROSITE" id="PS00409">
    <property type="entry name" value="PROKAR_NTER_METHYL"/>
    <property type="match status" value="1"/>
</dbReference>
<gene>
    <name evidence="2" type="ORF">COS61_01670</name>
</gene>
<dbReference type="Proteomes" id="UP000228949">
    <property type="component" value="Unassembled WGS sequence"/>
</dbReference>
<comment type="caution">
    <text evidence="2">The sequence shown here is derived from an EMBL/GenBank/DDBJ whole genome shotgun (WGS) entry which is preliminary data.</text>
</comment>
<dbReference type="Pfam" id="PF07963">
    <property type="entry name" value="N_methyl"/>
    <property type="match status" value="1"/>
</dbReference>
<keyword evidence="1" id="KW-0472">Membrane</keyword>
<keyword evidence="1" id="KW-1133">Transmembrane helix</keyword>
<evidence type="ECO:0008006" key="4">
    <source>
        <dbReference type="Google" id="ProtNLM"/>
    </source>
</evidence>
<evidence type="ECO:0000313" key="2">
    <source>
        <dbReference type="EMBL" id="PIU98396.1"/>
    </source>
</evidence>
<dbReference type="SUPFAM" id="SSF54523">
    <property type="entry name" value="Pili subunits"/>
    <property type="match status" value="1"/>
</dbReference>
<sequence>MFQVSSFKFQKKGFTLIELLIVISITIILAAGGIMNLARHRQERDLSLAAQEITIVLRNAQDRSIAQEEGSRWGVYFENPASGSDFYELFQGINYGAATSVSKSVLRSNIQFDLPAAGSSSTVVFSPIIGLPNVSTTIKISLIGNPLSSSTIIINSNGEIQY</sequence>